<evidence type="ECO:0000313" key="2">
    <source>
        <dbReference type="EMBL" id="QJW84132.1"/>
    </source>
</evidence>
<reference evidence="2 3" key="1">
    <citation type="submission" date="2020-05" db="EMBL/GenBank/DDBJ databases">
        <title>Ramlibacter rhizophilus sp. nov., isolated from rhizosphere soil of national flower Mugunghwa from South Korea.</title>
        <authorList>
            <person name="Zheng-Fei Y."/>
            <person name="Huan T."/>
        </authorList>
    </citation>
    <scope>NUCLEOTIDE SEQUENCE [LARGE SCALE GENOMIC DNA]</scope>
    <source>
        <strain evidence="2 3">H242</strain>
    </source>
</reference>
<proteinExistence type="predicted"/>
<name>A0ABX6P244_9BURK</name>
<feature type="region of interest" description="Disordered" evidence="1">
    <location>
        <begin position="119"/>
        <end position="144"/>
    </location>
</feature>
<accession>A0ABX6P244</accession>
<protein>
    <submittedName>
        <fullName evidence="2">Uncharacterized protein</fullName>
    </submittedName>
</protein>
<dbReference type="Proteomes" id="UP000500826">
    <property type="component" value="Chromosome"/>
</dbReference>
<dbReference type="EMBL" id="CP053418">
    <property type="protein sequence ID" value="QJW84132.1"/>
    <property type="molecule type" value="Genomic_DNA"/>
</dbReference>
<feature type="region of interest" description="Disordered" evidence="1">
    <location>
        <begin position="45"/>
        <end position="67"/>
    </location>
</feature>
<sequence length="167" mass="16975">MSRPLHQTLGARYPGAHMVFDQSATCTPVALAQVARPVSVGDVPAGTIRMEGGRRAAPGGSSPLLTDKDTAARQNLPHTVVAGNVVMVPASIAASRASIPSMTVIPSEVAVASARPAPMDTRTMAGTPDTRSMGAGPSGAVRPPTVITEMRDGSTVVQRGGSVAVVR</sequence>
<evidence type="ECO:0000313" key="3">
    <source>
        <dbReference type="Proteomes" id="UP000500826"/>
    </source>
</evidence>
<keyword evidence="3" id="KW-1185">Reference proteome</keyword>
<organism evidence="2 3">
    <name type="scientific">Ramlibacter terrae</name>
    <dbReference type="NCBI Taxonomy" id="2732511"/>
    <lineage>
        <taxon>Bacteria</taxon>
        <taxon>Pseudomonadati</taxon>
        <taxon>Pseudomonadota</taxon>
        <taxon>Betaproteobacteria</taxon>
        <taxon>Burkholderiales</taxon>
        <taxon>Comamonadaceae</taxon>
        <taxon>Ramlibacter</taxon>
    </lineage>
</organism>
<gene>
    <name evidence="2" type="ORF">HK414_10275</name>
</gene>
<evidence type="ECO:0000256" key="1">
    <source>
        <dbReference type="SAM" id="MobiDB-lite"/>
    </source>
</evidence>
<reference evidence="2 3" key="2">
    <citation type="submission" date="2020-05" db="EMBL/GenBank/DDBJ databases">
        <authorList>
            <person name="Khan S.A."/>
            <person name="Jeon C.O."/>
            <person name="Chun B.H."/>
        </authorList>
    </citation>
    <scope>NUCLEOTIDE SEQUENCE [LARGE SCALE GENOMIC DNA]</scope>
    <source>
        <strain evidence="2 3">H242</strain>
    </source>
</reference>